<evidence type="ECO:0000256" key="1">
    <source>
        <dbReference type="ARBA" id="ARBA00004651"/>
    </source>
</evidence>
<evidence type="ECO:0000256" key="10">
    <source>
        <dbReference type="RuleBase" id="RU004340"/>
    </source>
</evidence>
<evidence type="ECO:0000256" key="9">
    <source>
        <dbReference type="ARBA" id="ARBA00049940"/>
    </source>
</evidence>
<keyword evidence="5 10" id="KW-0472">Membrane</keyword>
<keyword evidence="2 10" id="KW-1003">Cell membrane</keyword>
<comment type="subcellular location">
    <subcellularLocation>
        <location evidence="1">Cell membrane</location>
        <topology evidence="1">Multi-pass membrane protein</topology>
    </subcellularLocation>
</comment>
<keyword evidence="3 10" id="KW-0812">Transmembrane</keyword>
<dbReference type="AlphaFoldDB" id="A0A2I1IFN2"/>
<dbReference type="RefSeq" id="WP_101672637.1">
    <property type="nucleotide sequence ID" value="NZ_PKGO01000007.1"/>
</dbReference>
<evidence type="ECO:0000256" key="7">
    <source>
        <dbReference type="ARBA" id="ARBA00035120"/>
    </source>
</evidence>
<evidence type="ECO:0000256" key="4">
    <source>
        <dbReference type="ARBA" id="ARBA00022989"/>
    </source>
</evidence>
<keyword evidence="6" id="KW-0407">Ion channel</keyword>
<comment type="caution">
    <text evidence="12">The sequence shown here is derived from an EMBL/GenBank/DDBJ whole genome shotgun (WGS) entry which is preliminary data.</text>
</comment>
<gene>
    <name evidence="12" type="ORF">CYJ40_07615</name>
</gene>
<protein>
    <recommendedName>
        <fullName evidence="10">Fluoride-specific ion channel</fullName>
    </recommendedName>
</protein>
<reference evidence="12 13" key="1">
    <citation type="submission" date="2017-12" db="EMBL/GenBank/DDBJ databases">
        <title>Phylogenetic diversity of female urinary microbiome.</title>
        <authorList>
            <person name="Thomas-White K."/>
            <person name="Wolfe A.J."/>
        </authorList>
    </citation>
    <scope>NUCLEOTIDE SEQUENCE [LARGE SCALE GENOMIC DNA]</scope>
    <source>
        <strain evidence="12 13">UMB0426</strain>
    </source>
</reference>
<keyword evidence="4 10" id="KW-1133">Transmembrane helix</keyword>
<evidence type="ECO:0000256" key="6">
    <source>
        <dbReference type="ARBA" id="ARBA00023303"/>
    </source>
</evidence>
<dbReference type="GO" id="GO:0005886">
    <property type="term" value="C:plasma membrane"/>
    <property type="evidence" value="ECO:0007669"/>
    <property type="project" value="UniProtKB-SubCell"/>
</dbReference>
<dbReference type="InterPro" id="IPR003691">
    <property type="entry name" value="FluC"/>
</dbReference>
<evidence type="ECO:0000313" key="13">
    <source>
        <dbReference type="Proteomes" id="UP000242755"/>
    </source>
</evidence>
<proteinExistence type="inferred from homology"/>
<dbReference type="Proteomes" id="UP000242755">
    <property type="component" value="Unassembled WGS sequence"/>
</dbReference>
<evidence type="ECO:0000256" key="5">
    <source>
        <dbReference type="ARBA" id="ARBA00023136"/>
    </source>
</evidence>
<evidence type="ECO:0000313" key="12">
    <source>
        <dbReference type="EMBL" id="PKY69930.1"/>
    </source>
</evidence>
<keyword evidence="6" id="KW-0406">Ion transport</keyword>
<dbReference type="Pfam" id="PF02537">
    <property type="entry name" value="CRCB"/>
    <property type="match status" value="1"/>
</dbReference>
<dbReference type="STRING" id="1176165.GCA_001584405_01232"/>
<feature type="region of interest" description="Disordered" evidence="11">
    <location>
        <begin position="1"/>
        <end position="24"/>
    </location>
</feature>
<evidence type="ECO:0000256" key="8">
    <source>
        <dbReference type="ARBA" id="ARBA00035585"/>
    </source>
</evidence>
<dbReference type="EMBL" id="PKGO01000007">
    <property type="protein sequence ID" value="PKY69930.1"/>
    <property type="molecule type" value="Genomic_DNA"/>
</dbReference>
<evidence type="ECO:0000256" key="2">
    <source>
        <dbReference type="ARBA" id="ARBA00022475"/>
    </source>
</evidence>
<feature type="transmembrane region" description="Helical" evidence="10">
    <location>
        <begin position="59"/>
        <end position="75"/>
    </location>
</feature>
<sequence length="141" mass="13894">MSSAAHAAEPPGSERRGTTAHPSATPPHLLSRLAAVFIGGMAGTALRAGLGLLFAEGPALLAANTVACGLLGFALTSRLTARPLVRLALGTGLAGALSSTSAIAVHSVLTESAFYPLLSIAAGLAAAVAAIIIGRRFSGRA</sequence>
<comment type="function">
    <text evidence="9">Fluoride-specific ion channel. Important for reducing fluoride concentration in the cell, thus reducing its toxicity.</text>
</comment>
<comment type="similarity">
    <text evidence="7 10">Belongs to the fluoride channel Fluc/FEX (TC 1.A.43) family.</text>
</comment>
<name>A0A2I1IFN2_9MICO</name>
<evidence type="ECO:0000256" key="3">
    <source>
        <dbReference type="ARBA" id="ARBA00022692"/>
    </source>
</evidence>
<dbReference type="GO" id="GO:0034220">
    <property type="term" value="P:monoatomic ion transmembrane transport"/>
    <property type="evidence" value="ECO:0007669"/>
    <property type="project" value="UniProtKB-KW"/>
</dbReference>
<feature type="transmembrane region" description="Helical" evidence="10">
    <location>
        <begin position="114"/>
        <end position="134"/>
    </location>
</feature>
<evidence type="ECO:0000256" key="11">
    <source>
        <dbReference type="SAM" id="MobiDB-lite"/>
    </source>
</evidence>
<keyword evidence="6" id="KW-0813">Transport</keyword>
<organism evidence="12 13">
    <name type="scientific">Brevibacterium ravenspurgense</name>
    <dbReference type="NCBI Taxonomy" id="479117"/>
    <lineage>
        <taxon>Bacteria</taxon>
        <taxon>Bacillati</taxon>
        <taxon>Actinomycetota</taxon>
        <taxon>Actinomycetes</taxon>
        <taxon>Micrococcales</taxon>
        <taxon>Brevibacteriaceae</taxon>
        <taxon>Brevibacterium</taxon>
    </lineage>
</organism>
<accession>A0A2I1IFN2</accession>
<comment type="catalytic activity">
    <reaction evidence="8">
        <text>fluoride(in) = fluoride(out)</text>
        <dbReference type="Rhea" id="RHEA:76159"/>
        <dbReference type="ChEBI" id="CHEBI:17051"/>
    </reaction>
    <physiologicalReaction direction="left-to-right" evidence="8">
        <dbReference type="Rhea" id="RHEA:76160"/>
    </physiologicalReaction>
</comment>
<feature type="transmembrane region" description="Helical" evidence="10">
    <location>
        <begin position="87"/>
        <end position="108"/>
    </location>
</feature>